<dbReference type="AlphaFoldDB" id="A0A316UBK9"/>
<organism evidence="2 3">
    <name type="scientific">Pseudomicrostroma glucosiphilum</name>
    <dbReference type="NCBI Taxonomy" id="1684307"/>
    <lineage>
        <taxon>Eukaryota</taxon>
        <taxon>Fungi</taxon>
        <taxon>Dikarya</taxon>
        <taxon>Basidiomycota</taxon>
        <taxon>Ustilaginomycotina</taxon>
        <taxon>Exobasidiomycetes</taxon>
        <taxon>Microstromatales</taxon>
        <taxon>Microstromatales incertae sedis</taxon>
        <taxon>Pseudomicrostroma</taxon>
    </lineage>
</organism>
<evidence type="ECO:0000313" key="3">
    <source>
        <dbReference type="Proteomes" id="UP000245942"/>
    </source>
</evidence>
<gene>
    <name evidence="2" type="ORF">BCV69DRAFT_92365</name>
</gene>
<keyword evidence="1" id="KW-0812">Transmembrane</keyword>
<accession>A0A316UBK9</accession>
<name>A0A316UBK9_9BASI</name>
<reference evidence="2 3" key="1">
    <citation type="journal article" date="2018" name="Mol. Biol. Evol.">
        <title>Broad Genomic Sampling Reveals a Smut Pathogenic Ancestry of the Fungal Clade Ustilaginomycotina.</title>
        <authorList>
            <person name="Kijpornyongpan T."/>
            <person name="Mondo S.J."/>
            <person name="Barry K."/>
            <person name="Sandor L."/>
            <person name="Lee J."/>
            <person name="Lipzen A."/>
            <person name="Pangilinan J."/>
            <person name="LaButti K."/>
            <person name="Hainaut M."/>
            <person name="Henrissat B."/>
            <person name="Grigoriev I.V."/>
            <person name="Spatafora J.W."/>
            <person name="Aime M.C."/>
        </authorList>
    </citation>
    <scope>NUCLEOTIDE SEQUENCE [LARGE SCALE GENOMIC DNA]</scope>
    <source>
        <strain evidence="2 3">MCA 4718</strain>
    </source>
</reference>
<protein>
    <recommendedName>
        <fullName evidence="4">TLC domain-containing protein</fullName>
    </recommendedName>
</protein>
<proteinExistence type="predicted"/>
<evidence type="ECO:0000313" key="2">
    <source>
        <dbReference type="EMBL" id="PWN22617.1"/>
    </source>
</evidence>
<evidence type="ECO:0000256" key="1">
    <source>
        <dbReference type="SAM" id="Phobius"/>
    </source>
</evidence>
<feature type="transmembrane region" description="Helical" evidence="1">
    <location>
        <begin position="72"/>
        <end position="93"/>
    </location>
</feature>
<dbReference type="GeneID" id="37017372"/>
<dbReference type="Proteomes" id="UP000245942">
    <property type="component" value="Unassembled WGS sequence"/>
</dbReference>
<keyword evidence="1" id="KW-0472">Membrane</keyword>
<evidence type="ECO:0008006" key="4">
    <source>
        <dbReference type="Google" id="ProtNLM"/>
    </source>
</evidence>
<dbReference type="RefSeq" id="XP_025349777.1">
    <property type="nucleotide sequence ID" value="XM_025495638.1"/>
</dbReference>
<keyword evidence="3" id="KW-1185">Reference proteome</keyword>
<keyword evidence="1" id="KW-1133">Transmembrane helix</keyword>
<dbReference type="EMBL" id="KZ819322">
    <property type="protein sequence ID" value="PWN22617.1"/>
    <property type="molecule type" value="Genomic_DNA"/>
</dbReference>
<sequence>MTSSDVVSTAACWLTLSFQAAFTLENILLTACYMVVLHLAATHFPDWSWLLGPKTLDSHAWTTKAKKTVCFICLHLVSITLAAAFQLGAAIASRGFREGPHSDKGYWYLLQSTRFIVASYWAEMLFNESIRMPMIVHHLITNLIIGE</sequence>